<dbReference type="VEuPathDB" id="FungiDB:LEMA_P032820.1"/>
<protein>
    <submittedName>
        <fullName evidence="2">Predicted protein</fullName>
    </submittedName>
</protein>
<dbReference type="InParanoid" id="E4ZQD3"/>
<feature type="compositionally biased region" description="Low complexity" evidence="1">
    <location>
        <begin position="19"/>
        <end position="49"/>
    </location>
</feature>
<dbReference type="EMBL" id="FP929116">
    <property type="protein sequence ID" value="CBX93608.1"/>
    <property type="molecule type" value="Genomic_DNA"/>
</dbReference>
<organism evidence="3">
    <name type="scientific">Leptosphaeria maculans (strain JN3 / isolate v23.1.3 / race Av1-4-5-6-7-8)</name>
    <name type="common">Blackleg fungus</name>
    <name type="synonym">Phoma lingam</name>
    <dbReference type="NCBI Taxonomy" id="985895"/>
    <lineage>
        <taxon>Eukaryota</taxon>
        <taxon>Fungi</taxon>
        <taxon>Dikarya</taxon>
        <taxon>Ascomycota</taxon>
        <taxon>Pezizomycotina</taxon>
        <taxon>Dothideomycetes</taxon>
        <taxon>Pleosporomycetidae</taxon>
        <taxon>Pleosporales</taxon>
        <taxon>Pleosporineae</taxon>
        <taxon>Leptosphaeriaceae</taxon>
        <taxon>Plenodomus</taxon>
        <taxon>Plenodomus lingam/Leptosphaeria maculans species complex</taxon>
    </lineage>
</organism>
<evidence type="ECO:0000313" key="3">
    <source>
        <dbReference type="Proteomes" id="UP000002668"/>
    </source>
</evidence>
<name>E4ZQD3_LEPMJ</name>
<dbReference type="Proteomes" id="UP000002668">
    <property type="component" value="Genome"/>
</dbReference>
<feature type="compositionally biased region" description="Basic and acidic residues" evidence="1">
    <location>
        <begin position="8"/>
        <end position="18"/>
    </location>
</feature>
<feature type="compositionally biased region" description="Basic residues" evidence="1">
    <location>
        <begin position="132"/>
        <end position="146"/>
    </location>
</feature>
<accession>E4ZQD3</accession>
<dbReference type="AlphaFoldDB" id="E4ZQD3"/>
<evidence type="ECO:0000256" key="1">
    <source>
        <dbReference type="SAM" id="MobiDB-lite"/>
    </source>
</evidence>
<feature type="compositionally biased region" description="Basic residues" evidence="1">
    <location>
        <begin position="76"/>
        <end position="89"/>
    </location>
</feature>
<proteinExistence type="predicted"/>
<evidence type="ECO:0000313" key="2">
    <source>
        <dbReference type="EMBL" id="CBX93608.1"/>
    </source>
</evidence>
<reference evidence="3" key="1">
    <citation type="journal article" date="2011" name="Nat. Commun.">
        <title>Effector diversification within compartments of the Leptosphaeria maculans genome affected by Repeat-Induced Point mutations.</title>
        <authorList>
            <person name="Rouxel T."/>
            <person name="Grandaubert J."/>
            <person name="Hane J.K."/>
            <person name="Hoede C."/>
            <person name="van de Wouw A.P."/>
            <person name="Couloux A."/>
            <person name="Dominguez V."/>
            <person name="Anthouard V."/>
            <person name="Bally P."/>
            <person name="Bourras S."/>
            <person name="Cozijnsen A.J."/>
            <person name="Ciuffetti L.M."/>
            <person name="Degrave A."/>
            <person name="Dilmaghani A."/>
            <person name="Duret L."/>
            <person name="Fudal I."/>
            <person name="Goodwin S.B."/>
            <person name="Gout L."/>
            <person name="Glaser N."/>
            <person name="Linglin J."/>
            <person name="Kema G.H.J."/>
            <person name="Lapalu N."/>
            <person name="Lawrence C.B."/>
            <person name="May K."/>
            <person name="Meyer M."/>
            <person name="Ollivier B."/>
            <person name="Poulain J."/>
            <person name="Schoch C.L."/>
            <person name="Simon A."/>
            <person name="Spatafora J.W."/>
            <person name="Stachowiak A."/>
            <person name="Turgeon B.G."/>
            <person name="Tyler B.M."/>
            <person name="Vincent D."/>
            <person name="Weissenbach J."/>
            <person name="Amselem J."/>
            <person name="Quesneville H."/>
            <person name="Oliver R.P."/>
            <person name="Wincker P."/>
            <person name="Balesdent M.-H."/>
            <person name="Howlett B.J."/>
        </authorList>
    </citation>
    <scope>NUCLEOTIDE SEQUENCE [LARGE SCALE GENOMIC DNA]</scope>
    <source>
        <strain evidence="3">JN3 / isolate v23.1.3 / race Av1-4-5-6-7-8</strain>
    </source>
</reference>
<feature type="compositionally biased region" description="Basic residues" evidence="1">
    <location>
        <begin position="105"/>
        <end position="114"/>
    </location>
</feature>
<gene>
    <name evidence="2" type="ORF">LEMA_P032820.1</name>
</gene>
<feature type="region of interest" description="Disordered" evidence="1">
    <location>
        <begin position="1"/>
        <end position="160"/>
    </location>
</feature>
<sequence length="160" mass="17382">MSKLAQPGHDHAHEEAHAQDNAQAQAASSDRPSPSSSTPTSTPLLTAQPKSVQAIKESSQHHGQLKPLPLNAHCPGHLRHPQHGHHHQPVGKDGLHHIDAAPAPHHARHPRPHQIKGLARRQDCPARCRLQAGHRHGRPARARQILHHQEDGPLSELAAA</sequence>
<keyword evidence="3" id="KW-1185">Reference proteome</keyword>
<dbReference type="HOGENOM" id="CLU_1652463_0_0_1"/>